<sequence>MDVVVVVYRLFVALLAFVATKEIWLEGDLHGLVFFTNQSNLAFGVVLVWAAVASLGRVPQPPVWLKGGVTLFLGITGLISHFVLAPEDPDAPVLFLGLTSGQIEHQITPIAAFADFVLLDRHRRAWWRTPLLWLGYLVAYVCFTTLRAELLPEPHYPYGFIDLGELGWGGLAVNVAMYGVGFYALGMVIVTIDRLLPVGPLIGSAGERGPLAARTTSGTARERDEAGVR</sequence>
<dbReference type="NCBIfam" id="NF038065">
    <property type="entry name" value="Pr6Pr"/>
    <property type="match status" value="1"/>
</dbReference>
<feature type="compositionally biased region" description="Basic and acidic residues" evidence="1">
    <location>
        <begin position="220"/>
        <end position="229"/>
    </location>
</feature>
<dbReference type="InterPro" id="IPR049713">
    <property type="entry name" value="Pr6Pr-like"/>
</dbReference>
<reference evidence="3 4" key="2">
    <citation type="journal article" date="2015" name="Stand. Genomic Sci.">
        <title>Draft genome sequence of Cellulomonas carbonis T26(T) and comparative analysis of six Cellulomonas genomes.</title>
        <authorList>
            <person name="Zhuang W."/>
            <person name="Zhang S."/>
            <person name="Xia X."/>
            <person name="Wang G."/>
        </authorList>
    </citation>
    <scope>NUCLEOTIDE SEQUENCE [LARGE SCALE GENOMIC DNA]</scope>
    <source>
        <strain evidence="3 4">T26</strain>
    </source>
</reference>
<dbReference type="EMBL" id="AXCY01000034">
    <property type="protein sequence ID" value="KGM10965.1"/>
    <property type="molecule type" value="Genomic_DNA"/>
</dbReference>
<evidence type="ECO:0000256" key="1">
    <source>
        <dbReference type="SAM" id="MobiDB-lite"/>
    </source>
</evidence>
<gene>
    <name evidence="3" type="ORF">N868_12990</name>
</gene>
<proteinExistence type="predicted"/>
<dbReference type="AlphaFoldDB" id="A0A0A0BSR4"/>
<dbReference type="RefSeq" id="WP_043605738.1">
    <property type="nucleotide sequence ID" value="NZ_AXCY01000034.1"/>
</dbReference>
<organism evidence="3 4">
    <name type="scientific">Cellulomonas carbonis T26</name>
    <dbReference type="NCBI Taxonomy" id="947969"/>
    <lineage>
        <taxon>Bacteria</taxon>
        <taxon>Bacillati</taxon>
        <taxon>Actinomycetota</taxon>
        <taxon>Actinomycetes</taxon>
        <taxon>Micrococcales</taxon>
        <taxon>Cellulomonadaceae</taxon>
        <taxon>Cellulomonas</taxon>
    </lineage>
</organism>
<reference evidence="3 4" key="1">
    <citation type="submission" date="2013-08" db="EMBL/GenBank/DDBJ databases">
        <title>Genome sequencing of Cellulomonas carbonis T26.</title>
        <authorList>
            <person name="Chen F."/>
            <person name="Li Y."/>
            <person name="Wang G."/>
        </authorList>
    </citation>
    <scope>NUCLEOTIDE SEQUENCE [LARGE SCALE GENOMIC DNA]</scope>
    <source>
        <strain evidence="3 4">T26</strain>
    </source>
</reference>
<evidence type="ECO:0000313" key="4">
    <source>
        <dbReference type="Proteomes" id="UP000029839"/>
    </source>
</evidence>
<feature type="region of interest" description="Disordered" evidence="1">
    <location>
        <begin position="210"/>
        <end position="229"/>
    </location>
</feature>
<keyword evidence="4" id="KW-1185">Reference proteome</keyword>
<keyword evidence="2" id="KW-1133">Transmembrane helix</keyword>
<evidence type="ECO:0000256" key="2">
    <source>
        <dbReference type="SAM" id="Phobius"/>
    </source>
</evidence>
<name>A0A0A0BSR4_9CELL</name>
<evidence type="ECO:0000313" key="3">
    <source>
        <dbReference type="EMBL" id="KGM10965.1"/>
    </source>
</evidence>
<keyword evidence="2" id="KW-0472">Membrane</keyword>
<feature type="transmembrane region" description="Helical" evidence="2">
    <location>
        <begin position="168"/>
        <end position="192"/>
    </location>
</feature>
<keyword evidence="2" id="KW-0812">Transmembrane</keyword>
<evidence type="ECO:0008006" key="5">
    <source>
        <dbReference type="Google" id="ProtNLM"/>
    </source>
</evidence>
<dbReference type="Proteomes" id="UP000029839">
    <property type="component" value="Unassembled WGS sequence"/>
</dbReference>
<feature type="transmembrane region" description="Helical" evidence="2">
    <location>
        <begin position="32"/>
        <end position="52"/>
    </location>
</feature>
<comment type="caution">
    <text evidence="3">The sequence shown here is derived from an EMBL/GenBank/DDBJ whole genome shotgun (WGS) entry which is preliminary data.</text>
</comment>
<feature type="transmembrane region" description="Helical" evidence="2">
    <location>
        <begin position="6"/>
        <end position="25"/>
    </location>
</feature>
<protein>
    <recommendedName>
        <fullName evidence="5">Integral membrane regulator</fullName>
    </recommendedName>
</protein>
<dbReference type="OrthoDB" id="9809977at2"/>
<feature type="transmembrane region" description="Helical" evidence="2">
    <location>
        <begin position="131"/>
        <end position="148"/>
    </location>
</feature>
<accession>A0A0A0BSR4</accession>
<feature type="transmembrane region" description="Helical" evidence="2">
    <location>
        <begin position="64"/>
        <end position="84"/>
    </location>
</feature>